<evidence type="ECO:0000256" key="1">
    <source>
        <dbReference type="ARBA" id="ARBA00022679"/>
    </source>
</evidence>
<keyword evidence="1" id="KW-0808">Transferase</keyword>
<keyword evidence="5" id="KW-1185">Reference proteome</keyword>
<evidence type="ECO:0000313" key="5">
    <source>
        <dbReference type="Proteomes" id="UP001501510"/>
    </source>
</evidence>
<protein>
    <submittedName>
        <fullName evidence="4">Glycosyltransferase family 1 protein</fullName>
    </submittedName>
</protein>
<reference evidence="4 5" key="1">
    <citation type="journal article" date="2019" name="Int. J. Syst. Evol. Microbiol.">
        <title>The Global Catalogue of Microorganisms (GCM) 10K type strain sequencing project: providing services to taxonomists for standard genome sequencing and annotation.</title>
        <authorList>
            <consortium name="The Broad Institute Genomics Platform"/>
            <consortium name="The Broad Institute Genome Sequencing Center for Infectious Disease"/>
            <person name="Wu L."/>
            <person name="Ma J."/>
        </authorList>
    </citation>
    <scope>NUCLEOTIDE SEQUENCE [LARGE SCALE GENOMIC DNA]</scope>
    <source>
        <strain evidence="4 5">JCM 1407</strain>
    </source>
</reference>
<evidence type="ECO:0000259" key="3">
    <source>
        <dbReference type="Pfam" id="PF13439"/>
    </source>
</evidence>
<comment type="caution">
    <text evidence="4">The sequence shown here is derived from an EMBL/GenBank/DDBJ whole genome shotgun (WGS) entry which is preliminary data.</text>
</comment>
<proteinExistence type="predicted"/>
<dbReference type="Pfam" id="PF13439">
    <property type="entry name" value="Glyco_transf_4"/>
    <property type="match status" value="1"/>
</dbReference>
<dbReference type="InterPro" id="IPR001296">
    <property type="entry name" value="Glyco_trans_1"/>
</dbReference>
<dbReference type="PANTHER" id="PTHR46401">
    <property type="entry name" value="GLYCOSYLTRANSFERASE WBBK-RELATED"/>
    <property type="match status" value="1"/>
</dbReference>
<dbReference type="CDD" id="cd03809">
    <property type="entry name" value="GT4_MtfB-like"/>
    <property type="match status" value="1"/>
</dbReference>
<evidence type="ECO:0000259" key="2">
    <source>
        <dbReference type="Pfam" id="PF00534"/>
    </source>
</evidence>
<feature type="domain" description="Glycosyl transferase family 1" evidence="2">
    <location>
        <begin position="186"/>
        <end position="348"/>
    </location>
</feature>
<dbReference type="EMBL" id="BAAACG010000013">
    <property type="protein sequence ID" value="GAA0744100.1"/>
    <property type="molecule type" value="Genomic_DNA"/>
</dbReference>
<sequence>MKISIDGRGINWYKGTGIGTYTEKILKHMINKYSEDFFNIYWSGDNYQSFKKENTRIIMTSKRYSRFFEQYFFPHDLNIENPDIYHVPQNGIGLSEYIHCKKISTIHDLIPYIMPETVGKGYLYKFLRDMPKIINLSDSIITVSNQSKKDIIKFFNVDKDKIFSIPLAADEKYKPLDKEHCKNTAKNKYNITKPYILYLGGFSARKNVKSLILAFSKIYNKLNKEYQLVIVGSKKDRAPYLEKLTSTFKIKSNIIFTGFVPEDDLPILYNGSDAFVYPSLYEGFGLPLLEAMSCATPIITSNVSSIPEVVSDSALLIDPSNLDDLSNSIEKLINNSALQKTLSEKGYARSKLFSWEKTASSTFEVYKKLSLI</sequence>
<dbReference type="InterPro" id="IPR028098">
    <property type="entry name" value="Glyco_trans_4-like_N"/>
</dbReference>
<evidence type="ECO:0000313" key="4">
    <source>
        <dbReference type="EMBL" id="GAA0744100.1"/>
    </source>
</evidence>
<dbReference type="Gene3D" id="3.40.50.2000">
    <property type="entry name" value="Glycogen Phosphorylase B"/>
    <property type="match status" value="2"/>
</dbReference>
<dbReference type="RefSeq" id="WP_343762549.1">
    <property type="nucleotide sequence ID" value="NZ_BAAACG010000013.1"/>
</dbReference>
<accession>A0ABN1JPJ8</accession>
<dbReference type="SUPFAM" id="SSF53756">
    <property type="entry name" value="UDP-Glycosyltransferase/glycogen phosphorylase"/>
    <property type="match status" value="1"/>
</dbReference>
<organism evidence="4 5">
    <name type="scientific">Clostridium oceanicum</name>
    <dbReference type="NCBI Taxonomy" id="1543"/>
    <lineage>
        <taxon>Bacteria</taxon>
        <taxon>Bacillati</taxon>
        <taxon>Bacillota</taxon>
        <taxon>Clostridia</taxon>
        <taxon>Eubacteriales</taxon>
        <taxon>Clostridiaceae</taxon>
        <taxon>Clostridium</taxon>
    </lineage>
</organism>
<dbReference type="Pfam" id="PF00534">
    <property type="entry name" value="Glycos_transf_1"/>
    <property type="match status" value="1"/>
</dbReference>
<feature type="domain" description="Glycosyltransferase subfamily 4-like N-terminal" evidence="3">
    <location>
        <begin position="76"/>
        <end position="170"/>
    </location>
</feature>
<name>A0ABN1JPJ8_9CLOT</name>
<dbReference type="PANTHER" id="PTHR46401:SF2">
    <property type="entry name" value="GLYCOSYLTRANSFERASE WBBK-RELATED"/>
    <property type="match status" value="1"/>
</dbReference>
<gene>
    <name evidence="4" type="ORF">GCM10008906_28580</name>
</gene>
<dbReference type="Proteomes" id="UP001501510">
    <property type="component" value="Unassembled WGS sequence"/>
</dbReference>